<dbReference type="EMBL" id="JBBPBN010000001">
    <property type="protein sequence ID" value="KAK9045500.1"/>
    <property type="molecule type" value="Genomic_DNA"/>
</dbReference>
<sequence>MRASPTWKRIQKGNQAWKLKLHSVPAKFNAKEKLAAESKEVKDEVRVHENFNVFDTFITKMAICQLKKDTRNDGSGKGIDGMNLTTDDISIKPGIVSSSYNDSSLPSVPAMIHATILPSSQGDEDQSLRKSIVDFGCPTLLLELR</sequence>
<proteinExistence type="predicted"/>
<comment type="caution">
    <text evidence="1">The sequence shown here is derived from an EMBL/GenBank/DDBJ whole genome shotgun (WGS) entry which is preliminary data.</text>
</comment>
<evidence type="ECO:0000313" key="2">
    <source>
        <dbReference type="Proteomes" id="UP001396334"/>
    </source>
</evidence>
<name>A0ABR2U768_9ROSI</name>
<organism evidence="1 2">
    <name type="scientific">Hibiscus sabdariffa</name>
    <name type="common">roselle</name>
    <dbReference type="NCBI Taxonomy" id="183260"/>
    <lineage>
        <taxon>Eukaryota</taxon>
        <taxon>Viridiplantae</taxon>
        <taxon>Streptophyta</taxon>
        <taxon>Embryophyta</taxon>
        <taxon>Tracheophyta</taxon>
        <taxon>Spermatophyta</taxon>
        <taxon>Magnoliopsida</taxon>
        <taxon>eudicotyledons</taxon>
        <taxon>Gunneridae</taxon>
        <taxon>Pentapetalae</taxon>
        <taxon>rosids</taxon>
        <taxon>malvids</taxon>
        <taxon>Malvales</taxon>
        <taxon>Malvaceae</taxon>
        <taxon>Malvoideae</taxon>
        <taxon>Hibiscus</taxon>
    </lineage>
</organism>
<accession>A0ABR2U768</accession>
<keyword evidence="2" id="KW-1185">Reference proteome</keyword>
<dbReference type="Proteomes" id="UP001396334">
    <property type="component" value="Unassembled WGS sequence"/>
</dbReference>
<reference evidence="1 2" key="1">
    <citation type="journal article" date="2024" name="G3 (Bethesda)">
        <title>Genome assembly of Hibiscus sabdariffa L. provides insights into metabolisms of medicinal natural products.</title>
        <authorList>
            <person name="Kim T."/>
        </authorList>
    </citation>
    <scope>NUCLEOTIDE SEQUENCE [LARGE SCALE GENOMIC DNA]</scope>
    <source>
        <strain evidence="1">TK-2024</strain>
        <tissue evidence="1">Old leaves</tissue>
    </source>
</reference>
<evidence type="ECO:0000313" key="1">
    <source>
        <dbReference type="EMBL" id="KAK9045500.1"/>
    </source>
</evidence>
<gene>
    <name evidence="1" type="ORF">V6N11_051410</name>
</gene>
<protein>
    <submittedName>
        <fullName evidence="1">Uncharacterized protein</fullName>
    </submittedName>
</protein>